<dbReference type="SUPFAM" id="SSF52922">
    <property type="entry name" value="TK C-terminal domain-like"/>
    <property type="match status" value="1"/>
</dbReference>
<reference evidence="17" key="1">
    <citation type="journal article" date="2014" name="Int. J. Syst. Evol. Microbiol.">
        <title>Complete genome sequence of Corynebacterium casei LMG S-19264T (=DSM 44701T), isolated from a smear-ripened cheese.</title>
        <authorList>
            <consortium name="US DOE Joint Genome Institute (JGI-PGF)"/>
            <person name="Walter F."/>
            <person name="Albersmeier A."/>
            <person name="Kalinowski J."/>
            <person name="Ruckert C."/>
        </authorList>
    </citation>
    <scope>NUCLEOTIDE SEQUENCE</scope>
    <source>
        <strain evidence="17">CGMCC 1.15254</strain>
    </source>
</reference>
<dbReference type="InterPro" id="IPR009014">
    <property type="entry name" value="Transketo_C/PFOR_II"/>
</dbReference>
<evidence type="ECO:0000256" key="5">
    <source>
        <dbReference type="ARBA" id="ARBA00022448"/>
    </source>
</evidence>
<evidence type="ECO:0000259" key="16">
    <source>
        <dbReference type="PROSITE" id="PS51379"/>
    </source>
</evidence>
<protein>
    <recommendedName>
        <fullName evidence="4 14">Indolepyruvate oxidoreductase subunit IorA</fullName>
        <shortName evidence="14">IOR</shortName>
        <ecNumber evidence="3 14">1.2.7.8</ecNumber>
    </recommendedName>
    <alternativeName>
        <fullName evidence="12 14">Indolepyruvate ferredoxin oxidoreductase subunit alpha</fullName>
    </alternativeName>
</protein>
<feature type="binding site" evidence="15">
    <location>
        <position position="590"/>
    </location>
    <ligand>
        <name>[4Fe-4S] cluster</name>
        <dbReference type="ChEBI" id="CHEBI:49883"/>
        <label>2</label>
    </ligand>
</feature>
<comment type="cofactor">
    <cofactor evidence="14 15">
        <name>[4Fe-4S] cluster</name>
        <dbReference type="ChEBI" id="CHEBI:49883"/>
    </cofactor>
    <text evidence="14 15">Binds 2 [4Fe-4S] clusters. In this family the first cluster has a non-standard and varying [4Fe-4S] binding motif CX(2)CX(2)CX(4-5)CP.</text>
</comment>
<evidence type="ECO:0000256" key="14">
    <source>
        <dbReference type="PIRNR" id="PIRNR006439"/>
    </source>
</evidence>
<gene>
    <name evidence="17" type="ORF">GCM10011332_06540</name>
</gene>
<evidence type="ECO:0000256" key="8">
    <source>
        <dbReference type="ARBA" id="ARBA00022982"/>
    </source>
</evidence>
<evidence type="ECO:0000313" key="17">
    <source>
        <dbReference type="EMBL" id="GGF55796.1"/>
    </source>
</evidence>
<dbReference type="CDD" id="cd07034">
    <property type="entry name" value="TPP_PYR_PFOR_IOR-alpha_like"/>
    <property type="match status" value="1"/>
</dbReference>
<feature type="binding site" evidence="15">
    <location>
        <position position="554"/>
    </location>
    <ligand>
        <name>[4Fe-4S] cluster</name>
        <dbReference type="ChEBI" id="CHEBI:49883"/>
        <label>1</label>
    </ligand>
</feature>
<dbReference type="FunFam" id="3.40.50.970:FF:000039">
    <property type="entry name" value="Indolepyruvate oxidoreductase subunit IorA"/>
    <property type="match status" value="1"/>
</dbReference>
<comment type="catalytic activity">
    <reaction evidence="13 14">
        <text>indole-3-pyruvate + 2 oxidized [2Fe-2S]-[ferredoxin] + CoA = (indol-3-yl)acetyl-CoA + 2 reduced [2Fe-2S]-[ferredoxin] + CO2 + H(+)</text>
        <dbReference type="Rhea" id="RHEA:12645"/>
        <dbReference type="Rhea" id="RHEA-COMP:10000"/>
        <dbReference type="Rhea" id="RHEA-COMP:10001"/>
        <dbReference type="ChEBI" id="CHEBI:15378"/>
        <dbReference type="ChEBI" id="CHEBI:16526"/>
        <dbReference type="ChEBI" id="CHEBI:17640"/>
        <dbReference type="ChEBI" id="CHEBI:33737"/>
        <dbReference type="ChEBI" id="CHEBI:33738"/>
        <dbReference type="ChEBI" id="CHEBI:57271"/>
        <dbReference type="ChEBI" id="CHEBI:57287"/>
        <dbReference type="EC" id="1.2.7.8"/>
    </reaction>
</comment>
<feature type="binding site" evidence="15">
    <location>
        <position position="551"/>
    </location>
    <ligand>
        <name>[4Fe-4S] cluster</name>
        <dbReference type="ChEBI" id="CHEBI:49883"/>
        <label>1</label>
    </ligand>
</feature>
<dbReference type="AlphaFoldDB" id="A0A917F7J4"/>
<dbReference type="PANTHER" id="PTHR43710:SF7">
    <property type="entry name" value="INDOLEPYRUVATE OXIDOREDUCTASE SUBUNIT IORA"/>
    <property type="match status" value="1"/>
</dbReference>
<dbReference type="GO" id="GO:0046872">
    <property type="term" value="F:metal ion binding"/>
    <property type="evidence" value="ECO:0007669"/>
    <property type="project" value="UniProtKB-UniRule"/>
</dbReference>
<evidence type="ECO:0000256" key="13">
    <source>
        <dbReference type="ARBA" id="ARBA00048332"/>
    </source>
</evidence>
<evidence type="ECO:0000256" key="1">
    <source>
        <dbReference type="ARBA" id="ARBA00002995"/>
    </source>
</evidence>
<dbReference type="Gene3D" id="3.30.70.20">
    <property type="match status" value="1"/>
</dbReference>
<sequence>MNAIVKAIADSRHLLSGNEALARGVWEAGVQVATAYPGTPSTEILENLALYPDIHAQWSVNEKVSLEVAIGACVVGARSFCAMKHVGVNVASDALMSQTLAGVNGGLVIAVADDVGLSSSQNEQDTRFWGRFAHLPILEPCDSQEAYEMAIRAYELSEKFGIPVIIRMTTRVCHVKGLVTVGERQAYEHKGFLDDPTKWVMVPTHAKELLKKQGSRDVILKAYVNECDLNRVEDGSDKRIGFVTSGPAYLHVKEAFPDAPVFKMGMSYPVPIEAIRAFGETVDKLVVVEETEPLVETELKAAGVAVHGKDILPKTGELSPLILDKPIRELYGENVDDLADPDLPVFPRPPTMCVACPHLSPYYCLSKLHKKIRIAGDIGCYTLGAGHPWKALDTTTCMGASISMALGMTLGASDEDKDKPVVAVIGDSTFLHMGMQPLLDVIYNRGNVTVMLLDNRTTGMTGGQEHAGTGFDIHGNEAPRADFEKIVVALGVNPDRVRRVNPYEMPTMFKAIKEEINQNEPSVIITDQPCVLTTRFKRQNPLKVIDGCTGCANCLSTGCPAIIVTRRETETRKSGKEVEKAYVEIETTACTGCNLCVSTCGPDVIKPVSFLEVAKNVQ</sequence>
<evidence type="ECO:0000313" key="18">
    <source>
        <dbReference type="Proteomes" id="UP000632498"/>
    </source>
</evidence>
<dbReference type="RefSeq" id="WP_229734221.1">
    <property type="nucleotide sequence ID" value="NZ_BMHV01000004.1"/>
</dbReference>
<feature type="binding site" evidence="15">
    <location>
        <position position="548"/>
    </location>
    <ligand>
        <name>[4Fe-4S] cluster</name>
        <dbReference type="ChEBI" id="CHEBI:49883"/>
        <label>1</label>
    </ligand>
</feature>
<evidence type="ECO:0000256" key="3">
    <source>
        <dbReference type="ARBA" id="ARBA00012812"/>
    </source>
</evidence>
<organism evidence="17 18">
    <name type="scientific">Terasakiella brassicae</name>
    <dbReference type="NCBI Taxonomy" id="1634917"/>
    <lineage>
        <taxon>Bacteria</taxon>
        <taxon>Pseudomonadati</taxon>
        <taxon>Pseudomonadota</taxon>
        <taxon>Alphaproteobacteria</taxon>
        <taxon>Rhodospirillales</taxon>
        <taxon>Terasakiellaceae</taxon>
        <taxon>Terasakiella</taxon>
    </lineage>
</organism>
<dbReference type="PIRSF" id="PIRSF006439">
    <property type="entry name" value="Indolepyruvate_ferr_oxidored"/>
    <property type="match status" value="1"/>
</dbReference>
<keyword evidence="11 14" id="KW-0411">Iron-sulfur</keyword>
<feature type="domain" description="4Fe-4S ferredoxin-type" evidence="16">
    <location>
        <begin position="581"/>
        <end position="610"/>
    </location>
</feature>
<dbReference type="Proteomes" id="UP000632498">
    <property type="component" value="Unassembled WGS sequence"/>
</dbReference>
<dbReference type="InterPro" id="IPR029061">
    <property type="entry name" value="THDP-binding"/>
</dbReference>
<dbReference type="EC" id="1.2.7.8" evidence="3 14"/>
<keyword evidence="6 14" id="KW-0004">4Fe-4S</keyword>
<evidence type="ECO:0000256" key="4">
    <source>
        <dbReference type="ARBA" id="ARBA00017710"/>
    </source>
</evidence>
<dbReference type="InterPro" id="IPR017896">
    <property type="entry name" value="4Fe4S_Fe-S-bd"/>
</dbReference>
<dbReference type="EMBL" id="BMHV01000004">
    <property type="protein sequence ID" value="GGF55796.1"/>
    <property type="molecule type" value="Genomic_DNA"/>
</dbReference>
<comment type="subunit">
    <text evidence="2">Heterodimer of the IorA and IorB subunits.</text>
</comment>
<dbReference type="SUPFAM" id="SSF54862">
    <property type="entry name" value="4Fe-4S ferredoxins"/>
    <property type="match status" value="1"/>
</dbReference>
<accession>A0A917F7J4</accession>
<dbReference type="InterPro" id="IPR017721">
    <property type="entry name" value="IorA"/>
</dbReference>
<reference evidence="17" key="2">
    <citation type="submission" date="2020-09" db="EMBL/GenBank/DDBJ databases">
        <authorList>
            <person name="Sun Q."/>
            <person name="Zhou Y."/>
        </authorList>
    </citation>
    <scope>NUCLEOTIDE SEQUENCE</scope>
    <source>
        <strain evidence="17">CGMCC 1.15254</strain>
    </source>
</reference>
<dbReference type="GO" id="GO:0043805">
    <property type="term" value="F:indolepyruvate ferredoxin oxidoreductase activity"/>
    <property type="evidence" value="ECO:0007669"/>
    <property type="project" value="UniProtKB-UniRule"/>
</dbReference>
<dbReference type="Pfam" id="PF01855">
    <property type="entry name" value="POR_N"/>
    <property type="match status" value="1"/>
</dbReference>
<keyword evidence="8 14" id="KW-0249">Electron transport</keyword>
<dbReference type="Gene3D" id="3.40.50.970">
    <property type="match status" value="2"/>
</dbReference>
<comment type="caution">
    <text evidence="17">The sequence shown here is derived from an EMBL/GenBank/DDBJ whole genome shotgun (WGS) entry which is preliminary data.</text>
</comment>
<dbReference type="PANTHER" id="PTHR43710">
    <property type="entry name" value="2-HYDROXYACYL-COA LYASE"/>
    <property type="match status" value="1"/>
</dbReference>
<name>A0A917F7J4_9PROT</name>
<feature type="binding site" evidence="15">
    <location>
        <position position="596"/>
    </location>
    <ligand>
        <name>[4Fe-4S] cluster</name>
        <dbReference type="ChEBI" id="CHEBI:49883"/>
        <label>2</label>
    </ligand>
</feature>
<dbReference type="GO" id="GO:0030976">
    <property type="term" value="F:thiamine pyrophosphate binding"/>
    <property type="evidence" value="ECO:0007669"/>
    <property type="project" value="InterPro"/>
</dbReference>
<keyword evidence="5 14" id="KW-0813">Transport</keyword>
<keyword evidence="10 14" id="KW-0408">Iron</keyword>
<dbReference type="InterPro" id="IPR045025">
    <property type="entry name" value="HACL1-like"/>
</dbReference>
<dbReference type="CDD" id="cd02008">
    <property type="entry name" value="TPP_IOR_alpha"/>
    <property type="match status" value="1"/>
</dbReference>
<dbReference type="SUPFAM" id="SSF52518">
    <property type="entry name" value="Thiamin diphosphate-binding fold (THDP-binding)"/>
    <property type="match status" value="2"/>
</dbReference>
<evidence type="ECO:0000256" key="7">
    <source>
        <dbReference type="ARBA" id="ARBA00022723"/>
    </source>
</evidence>
<dbReference type="InterPro" id="IPR017900">
    <property type="entry name" value="4Fe4S_Fe_S_CS"/>
</dbReference>
<proteinExistence type="predicted"/>
<dbReference type="PROSITE" id="PS51379">
    <property type="entry name" value="4FE4S_FER_2"/>
    <property type="match status" value="2"/>
</dbReference>
<dbReference type="GO" id="GO:0044281">
    <property type="term" value="P:small molecule metabolic process"/>
    <property type="evidence" value="ECO:0007669"/>
    <property type="project" value="UniProtKB-ARBA"/>
</dbReference>
<evidence type="ECO:0000256" key="6">
    <source>
        <dbReference type="ARBA" id="ARBA00022485"/>
    </source>
</evidence>
<keyword evidence="18" id="KW-1185">Reference proteome</keyword>
<dbReference type="PROSITE" id="PS00198">
    <property type="entry name" value="4FE4S_FER_1"/>
    <property type="match status" value="1"/>
</dbReference>
<dbReference type="InterPro" id="IPR002880">
    <property type="entry name" value="Pyrv_Fd/Flavodoxin_OxRdtase_N"/>
</dbReference>
<feature type="binding site" evidence="15">
    <location>
        <position position="593"/>
    </location>
    <ligand>
        <name>[4Fe-4S] cluster</name>
        <dbReference type="ChEBI" id="CHEBI:49883"/>
        <label>2</label>
    </ligand>
</feature>
<evidence type="ECO:0000256" key="11">
    <source>
        <dbReference type="ARBA" id="ARBA00023014"/>
    </source>
</evidence>
<feature type="binding site" evidence="15">
    <location>
        <position position="559"/>
    </location>
    <ligand>
        <name>[4Fe-4S] cluster</name>
        <dbReference type="ChEBI" id="CHEBI:49883"/>
        <label>2</label>
    </ligand>
</feature>
<feature type="binding site" evidence="15">
    <location>
        <position position="600"/>
    </location>
    <ligand>
        <name>[4Fe-4S] cluster</name>
        <dbReference type="ChEBI" id="CHEBI:49883"/>
        <label>1</label>
    </ligand>
</feature>
<evidence type="ECO:0000256" key="2">
    <source>
        <dbReference type="ARBA" id="ARBA00011238"/>
    </source>
</evidence>
<comment type="function">
    <text evidence="1 14">Catalyzes the ferredoxin-dependent oxidative decarboxylation of arylpyruvates.</text>
</comment>
<evidence type="ECO:0000256" key="9">
    <source>
        <dbReference type="ARBA" id="ARBA00023002"/>
    </source>
</evidence>
<keyword evidence="7 14" id="KW-0479">Metal-binding</keyword>
<evidence type="ECO:0000256" key="12">
    <source>
        <dbReference type="ARBA" id="ARBA00030514"/>
    </source>
</evidence>
<dbReference type="Pfam" id="PF02775">
    <property type="entry name" value="TPP_enzyme_C"/>
    <property type="match status" value="1"/>
</dbReference>
<evidence type="ECO:0000256" key="15">
    <source>
        <dbReference type="PIRSR" id="PIRSR006439-50"/>
    </source>
</evidence>
<dbReference type="GO" id="GO:0051539">
    <property type="term" value="F:4 iron, 4 sulfur cluster binding"/>
    <property type="evidence" value="ECO:0007669"/>
    <property type="project" value="UniProtKB-UniRule"/>
</dbReference>
<dbReference type="InterPro" id="IPR011766">
    <property type="entry name" value="TPP_enzyme_TPP-bd"/>
</dbReference>
<keyword evidence="9 14" id="KW-0560">Oxidoreductase</keyword>
<feature type="domain" description="4Fe-4S ferredoxin-type" evidence="16">
    <location>
        <begin position="539"/>
        <end position="569"/>
    </location>
</feature>
<evidence type="ECO:0000256" key="10">
    <source>
        <dbReference type="ARBA" id="ARBA00023004"/>
    </source>
</evidence>